<evidence type="ECO:0000313" key="3">
    <source>
        <dbReference type="Proteomes" id="UP000202440"/>
    </source>
</evidence>
<reference evidence="2 3" key="1">
    <citation type="submission" date="2017-07" db="EMBL/GenBank/DDBJ databases">
        <title>Annotated genome sequence of Bacterioplanes sanyensis isolated from Red Sea.</title>
        <authorList>
            <person name="Rehman Z.U."/>
        </authorList>
    </citation>
    <scope>NUCLEOTIDE SEQUENCE [LARGE SCALE GENOMIC DNA]</scope>
    <source>
        <strain evidence="2 3">NV9</strain>
    </source>
</reference>
<protein>
    <recommendedName>
        <fullName evidence="4">Solute-binding protein family 3/N-terminal domain-containing protein</fullName>
    </recommendedName>
</protein>
<feature type="chain" id="PRO_5013030572" description="Solute-binding protein family 3/N-terminal domain-containing protein" evidence="1">
    <location>
        <begin position="24"/>
        <end position="276"/>
    </location>
</feature>
<keyword evidence="3" id="KW-1185">Reference proteome</keyword>
<dbReference type="KEGG" id="bsan:CHH28_11540"/>
<dbReference type="EMBL" id="CP022530">
    <property type="protein sequence ID" value="ASP39269.1"/>
    <property type="molecule type" value="Genomic_DNA"/>
</dbReference>
<dbReference type="AlphaFoldDB" id="A0A222FKJ4"/>
<feature type="signal peptide" evidence="1">
    <location>
        <begin position="1"/>
        <end position="23"/>
    </location>
</feature>
<sequence length="276" mass="30952">MPLCRLTRVFTLAVLVLCSVSSAATEHIELTLSYQTNPSPPYQMGSGVEIQQPPGIALDIINAAAQQLDLTIRYERYPNVRVLQLLESGMIDGAFMFSYKPQRAQIGHYPITSSGEVDGSKRLARLSYWLYSLPDSPIRWDGNELYNVNGIIAAEHGDSIISDLKIMGHDIQQPKSVYHALLMLKKRQSVVGAALQDTKAASYLAQPNFKDIKRSALPLRSKDYFLVLSRQFVAEHPHIAQALWDKVGQLRDEMTSKNLPLYAPNDSMPPEQDKWP</sequence>
<organism evidence="2 3">
    <name type="scientific">Bacterioplanes sanyensis</name>
    <dbReference type="NCBI Taxonomy" id="1249553"/>
    <lineage>
        <taxon>Bacteria</taxon>
        <taxon>Pseudomonadati</taxon>
        <taxon>Pseudomonadota</taxon>
        <taxon>Gammaproteobacteria</taxon>
        <taxon>Oceanospirillales</taxon>
        <taxon>Oceanospirillaceae</taxon>
        <taxon>Bacterioplanes</taxon>
    </lineage>
</organism>
<evidence type="ECO:0000313" key="2">
    <source>
        <dbReference type="EMBL" id="ASP39269.1"/>
    </source>
</evidence>
<accession>A0A222FKJ4</accession>
<dbReference type="RefSeq" id="WP_094060449.1">
    <property type="nucleotide sequence ID" value="NZ_CP022530.1"/>
</dbReference>
<evidence type="ECO:0000256" key="1">
    <source>
        <dbReference type="SAM" id="SignalP"/>
    </source>
</evidence>
<dbReference type="OrthoDB" id="6193186at2"/>
<gene>
    <name evidence="2" type="ORF">CHH28_11540</name>
</gene>
<evidence type="ECO:0008006" key="4">
    <source>
        <dbReference type="Google" id="ProtNLM"/>
    </source>
</evidence>
<name>A0A222FKJ4_9GAMM</name>
<dbReference type="SUPFAM" id="SSF53850">
    <property type="entry name" value="Periplasmic binding protein-like II"/>
    <property type="match status" value="1"/>
</dbReference>
<dbReference type="Proteomes" id="UP000202440">
    <property type="component" value="Chromosome"/>
</dbReference>
<proteinExistence type="predicted"/>
<dbReference type="Gene3D" id="3.40.190.10">
    <property type="entry name" value="Periplasmic binding protein-like II"/>
    <property type="match status" value="2"/>
</dbReference>
<keyword evidence="1" id="KW-0732">Signal</keyword>